<keyword evidence="4" id="KW-0677">Repeat</keyword>
<evidence type="ECO:0000256" key="3">
    <source>
        <dbReference type="ARBA" id="ARBA00022490"/>
    </source>
</evidence>
<comment type="subcellular location">
    <subcellularLocation>
        <location evidence="1">Cell projection</location>
        <location evidence="1">Cilium</location>
        <location evidence="1">Flagellum</location>
    </subcellularLocation>
    <subcellularLocation>
        <location evidence="2">Cytoplasm</location>
        <location evidence="2">Cytoskeleton</location>
        <location evidence="2">Cilium axoneme</location>
    </subcellularLocation>
</comment>
<keyword evidence="11" id="KW-1185">Reference proteome</keyword>
<dbReference type="OrthoDB" id="294378at2759"/>
<feature type="compositionally biased region" description="Acidic residues" evidence="9">
    <location>
        <begin position="680"/>
        <end position="694"/>
    </location>
</feature>
<evidence type="ECO:0000256" key="6">
    <source>
        <dbReference type="ARBA" id="ARBA00023069"/>
    </source>
</evidence>
<name>A2EK69_TRIV3</name>
<keyword evidence="8" id="KW-0966">Cell projection</keyword>
<sequence length="703" mass="80033">MSEEQETHTENQEEIQHVEEEDESEDIPDQQSENSAEDSTENPFGFLFCSSVTKCFAQTVTDNNIVFFSGNEYQGEMKEGIIHGNGTYKWTELGAQYTGTFKWGALTGVGTIQWKDGSVYTGSVVNGVREGKGKYRCNGPKIFVYDGEWHNGQFHGEGICYYGEEGCEHYYEGHFENGLRNGKGTMHYPTGNVYEGEWLNDKRHGKGKFLWKESGSYYIGDFIDGKMEGNGEIVYAFSAQAPSVQFVQSNRYLGEFKDSLRNGKGTFYYANGAVYKGQWENNLKNGQGTFTSRDGRVYESEFREGSIYQNGQLFVPTPSISLSFSLEGLLAPSESADEVMNSLCNIYVRFLPKLRALYQQYSRIQWADDKTITALRMIGMWRFIQDKGTILDPDFRLTDADDVIKWNLEKPSVHEEENTQLSKKESSPLLRSTYRFSMSSEDISQSAFRNFPLSDAPDPFATLFLYQLFESLVRLAHHRLGSQFPDSLILQVTRFLENLIFVDDTQPENEWSTFRRSISEQAFDDMITEVSPKLLDLYLSFCGYSSGTSEFQTKQLDAAVKLDSNVDVDIVSYNGLMTVRDLILFMGKRGLFESGDLTVMQILLFIKYSGVSRAVSEEESNEFRKFFTSFMKCKVTFVEFVQTLVWASSNLIKQDWTNIAKFEYLVEHIDAWVPPSNEPEPAEADVEDDAVDENVDGKADAKE</sequence>
<reference evidence="10" key="2">
    <citation type="journal article" date="2007" name="Science">
        <title>Draft genome sequence of the sexually transmitted pathogen Trichomonas vaginalis.</title>
        <authorList>
            <person name="Carlton J.M."/>
            <person name="Hirt R.P."/>
            <person name="Silva J.C."/>
            <person name="Delcher A.L."/>
            <person name="Schatz M."/>
            <person name="Zhao Q."/>
            <person name="Wortman J.R."/>
            <person name="Bidwell S.L."/>
            <person name="Alsmark U.C.M."/>
            <person name="Besteiro S."/>
            <person name="Sicheritz-Ponten T."/>
            <person name="Noel C.J."/>
            <person name="Dacks J.B."/>
            <person name="Foster P.G."/>
            <person name="Simillion C."/>
            <person name="Van de Peer Y."/>
            <person name="Miranda-Saavedra D."/>
            <person name="Barton G.J."/>
            <person name="Westrop G.D."/>
            <person name="Mueller S."/>
            <person name="Dessi D."/>
            <person name="Fiori P.L."/>
            <person name="Ren Q."/>
            <person name="Paulsen I."/>
            <person name="Zhang H."/>
            <person name="Bastida-Corcuera F.D."/>
            <person name="Simoes-Barbosa A."/>
            <person name="Brown M.T."/>
            <person name="Hayes R.D."/>
            <person name="Mukherjee M."/>
            <person name="Okumura C.Y."/>
            <person name="Schneider R."/>
            <person name="Smith A.J."/>
            <person name="Vanacova S."/>
            <person name="Villalvazo M."/>
            <person name="Haas B.J."/>
            <person name="Pertea M."/>
            <person name="Feldblyum T.V."/>
            <person name="Utterback T.R."/>
            <person name="Shu C.L."/>
            <person name="Osoegawa K."/>
            <person name="de Jong P.J."/>
            <person name="Hrdy I."/>
            <person name="Horvathova L."/>
            <person name="Zubacova Z."/>
            <person name="Dolezal P."/>
            <person name="Malik S.B."/>
            <person name="Logsdon J.M. Jr."/>
            <person name="Henze K."/>
            <person name="Gupta A."/>
            <person name="Wang C.C."/>
            <person name="Dunne R.L."/>
            <person name="Upcroft J.A."/>
            <person name="Upcroft P."/>
            <person name="White O."/>
            <person name="Salzberg S.L."/>
            <person name="Tang P."/>
            <person name="Chiu C.-H."/>
            <person name="Lee Y.-S."/>
            <person name="Embley T.M."/>
            <person name="Coombs G.H."/>
            <person name="Mottram J.C."/>
            <person name="Tachezy J."/>
            <person name="Fraser-Liggett C.M."/>
            <person name="Johnson P.J."/>
        </authorList>
    </citation>
    <scope>NUCLEOTIDE SEQUENCE [LARGE SCALE GENOMIC DNA]</scope>
    <source>
        <strain evidence="10">G3</strain>
    </source>
</reference>
<accession>A2EK69</accession>
<dbReference type="eggNOG" id="KOG0231">
    <property type="taxonomic scope" value="Eukaryota"/>
</dbReference>
<keyword evidence="7" id="KW-0206">Cytoskeleton</keyword>
<evidence type="ECO:0000256" key="2">
    <source>
        <dbReference type="ARBA" id="ARBA00004430"/>
    </source>
</evidence>
<dbReference type="AlphaFoldDB" id="A2EK69"/>
<feature type="compositionally biased region" description="Basic and acidic residues" evidence="9">
    <location>
        <begin position="1"/>
        <end position="18"/>
    </location>
</feature>
<dbReference type="VEuPathDB" id="TrichDB:TVAG_100020"/>
<dbReference type="SMR" id="A2EK69"/>
<dbReference type="Proteomes" id="UP000001542">
    <property type="component" value="Unassembled WGS sequence"/>
</dbReference>
<feature type="region of interest" description="Disordered" evidence="9">
    <location>
        <begin position="675"/>
        <end position="703"/>
    </location>
</feature>
<evidence type="ECO:0000313" key="11">
    <source>
        <dbReference type="Proteomes" id="UP000001542"/>
    </source>
</evidence>
<dbReference type="InterPro" id="IPR003409">
    <property type="entry name" value="MORN"/>
</dbReference>
<dbReference type="RefSeq" id="XP_001319185.1">
    <property type="nucleotide sequence ID" value="XM_001319150.1"/>
</dbReference>
<gene>
    <name evidence="10" type="ORF">TVAG_100020</name>
</gene>
<dbReference type="Pfam" id="PF02493">
    <property type="entry name" value="MORN"/>
    <property type="match status" value="9"/>
</dbReference>
<organism evidence="10 11">
    <name type="scientific">Trichomonas vaginalis (strain ATCC PRA-98 / G3)</name>
    <dbReference type="NCBI Taxonomy" id="412133"/>
    <lineage>
        <taxon>Eukaryota</taxon>
        <taxon>Metamonada</taxon>
        <taxon>Parabasalia</taxon>
        <taxon>Trichomonadida</taxon>
        <taxon>Trichomonadidae</taxon>
        <taxon>Trichomonas</taxon>
    </lineage>
</organism>
<evidence type="ECO:0000256" key="9">
    <source>
        <dbReference type="SAM" id="MobiDB-lite"/>
    </source>
</evidence>
<evidence type="ECO:0008006" key="12">
    <source>
        <dbReference type="Google" id="ProtNLM"/>
    </source>
</evidence>
<dbReference type="EMBL" id="DS113411">
    <property type="protein sequence ID" value="EAY06962.1"/>
    <property type="molecule type" value="Genomic_DNA"/>
</dbReference>
<dbReference type="PANTHER" id="PTHR46613:SF1">
    <property type="entry name" value="RADIAL SPOKE HEAD 10 HOMOLOG B-RELATED"/>
    <property type="match status" value="1"/>
</dbReference>
<dbReference type="VEuPathDB" id="TrichDB:TVAGG3_0838450"/>
<keyword evidence="5" id="KW-0282">Flagellum</keyword>
<keyword evidence="3" id="KW-0963">Cytoplasm</keyword>
<reference evidence="10" key="1">
    <citation type="submission" date="2006-10" db="EMBL/GenBank/DDBJ databases">
        <authorList>
            <person name="Amadeo P."/>
            <person name="Zhao Q."/>
            <person name="Wortman J."/>
            <person name="Fraser-Liggett C."/>
            <person name="Carlton J."/>
        </authorList>
    </citation>
    <scope>NUCLEOTIDE SEQUENCE</scope>
    <source>
        <strain evidence="10">G3</strain>
    </source>
</reference>
<evidence type="ECO:0000256" key="1">
    <source>
        <dbReference type="ARBA" id="ARBA00004230"/>
    </source>
</evidence>
<protein>
    <recommendedName>
        <fullName evidence="12">MORN repeat family protein</fullName>
    </recommendedName>
</protein>
<dbReference type="InParanoid" id="A2EK69"/>
<evidence type="ECO:0000256" key="8">
    <source>
        <dbReference type="ARBA" id="ARBA00023273"/>
    </source>
</evidence>
<dbReference type="SUPFAM" id="SSF82185">
    <property type="entry name" value="Histone H3 K4-specific methyltransferase SET7/9 N-terminal domain"/>
    <property type="match status" value="2"/>
</dbReference>
<proteinExistence type="predicted"/>
<feature type="compositionally biased region" description="Acidic residues" evidence="9">
    <location>
        <begin position="19"/>
        <end position="28"/>
    </location>
</feature>
<evidence type="ECO:0000313" key="10">
    <source>
        <dbReference type="EMBL" id="EAY06962.1"/>
    </source>
</evidence>
<dbReference type="PANTHER" id="PTHR46613">
    <property type="entry name" value="RADIAL SPOKE HEAD 10 HOMOLOG B-RELATED"/>
    <property type="match status" value="1"/>
</dbReference>
<keyword evidence="6" id="KW-0969">Cilium</keyword>
<dbReference type="GO" id="GO:0005930">
    <property type="term" value="C:axoneme"/>
    <property type="evidence" value="ECO:0007669"/>
    <property type="project" value="UniProtKB-SubCell"/>
</dbReference>
<dbReference type="SMART" id="SM00698">
    <property type="entry name" value="MORN"/>
    <property type="match status" value="9"/>
</dbReference>
<evidence type="ECO:0000256" key="7">
    <source>
        <dbReference type="ARBA" id="ARBA00023212"/>
    </source>
</evidence>
<feature type="region of interest" description="Disordered" evidence="9">
    <location>
        <begin position="1"/>
        <end position="40"/>
    </location>
</feature>
<evidence type="ECO:0000256" key="5">
    <source>
        <dbReference type="ARBA" id="ARBA00022846"/>
    </source>
</evidence>
<dbReference type="GO" id="GO:0031514">
    <property type="term" value="C:motile cilium"/>
    <property type="evidence" value="ECO:0007669"/>
    <property type="project" value="UniProtKB-SubCell"/>
</dbReference>
<evidence type="ECO:0000256" key="4">
    <source>
        <dbReference type="ARBA" id="ARBA00022737"/>
    </source>
</evidence>
<dbReference type="STRING" id="5722.A2EK69"/>
<dbReference type="KEGG" id="tva:4764845"/>
<dbReference type="Gene3D" id="2.20.110.10">
    <property type="entry name" value="Histone H3 K4-specific methyltransferase SET7/9 N-terminal domain"/>
    <property type="match status" value="3"/>
</dbReference>